<protein>
    <recommendedName>
        <fullName evidence="5">Glycerophosphoryl diester phosphodiesterase membrane domain-containing protein</fullName>
    </recommendedName>
</protein>
<accession>A0A7X6KUY0</accession>
<dbReference type="EMBL" id="JAAXOX010000003">
    <property type="protein sequence ID" value="NKY22560.1"/>
    <property type="molecule type" value="Genomic_DNA"/>
</dbReference>
<keyword evidence="2" id="KW-1133">Transmembrane helix</keyword>
<keyword evidence="2" id="KW-0472">Membrane</keyword>
<feature type="region of interest" description="Disordered" evidence="1">
    <location>
        <begin position="1"/>
        <end position="84"/>
    </location>
</feature>
<name>A0A7X6KUY0_9CELL</name>
<feature type="transmembrane region" description="Helical" evidence="2">
    <location>
        <begin position="172"/>
        <end position="194"/>
    </location>
</feature>
<sequence length="397" mass="41075">MTTPSEQDQPDSGADRPEPRYGQYAPAGWQPPGGSTPPPAPPGQGWGAAPGWGADQPLGYRQPGAQPGPTPPGQHPPTAPPVQQFRPMAAQPGIVPLRPLSVWEIIDGAFRAVRHNPKVMFGVTVVGVAISVLISAVITWYTSPFTTDLIRDVYSDLGTAGADDIASLIGPVYATVFSLPVSLVFTQIITGVLIRSVSQSVLGRVVSPGEVFRGQGGRLARVVGFAALTVLVAVLGGAALIGLVVLVGQSSAAGAVLLGLLGGLLFLAAALWFGVRTLLVPAGLMLEGGAFWATVVRGWRLTRGGFWRLTGLYVLVTIASMIVAGIIATPVQLIAMLITQDQTLTGFTAVAITSVGDVIATTLTTVFAAGAYALAYIDARMRTEGLDVELARAAAQG</sequence>
<feature type="transmembrane region" description="Helical" evidence="2">
    <location>
        <begin position="358"/>
        <end position="377"/>
    </location>
</feature>
<evidence type="ECO:0008006" key="5">
    <source>
        <dbReference type="Google" id="ProtNLM"/>
    </source>
</evidence>
<organism evidence="3 4">
    <name type="scientific">Cellulomonas denverensis</name>
    <dbReference type="NCBI Taxonomy" id="264297"/>
    <lineage>
        <taxon>Bacteria</taxon>
        <taxon>Bacillati</taxon>
        <taxon>Actinomycetota</taxon>
        <taxon>Actinomycetes</taxon>
        <taxon>Micrococcales</taxon>
        <taxon>Cellulomonadaceae</taxon>
        <taxon>Cellulomonas</taxon>
    </lineage>
</organism>
<comment type="caution">
    <text evidence="3">The sequence shown here is derived from an EMBL/GenBank/DDBJ whole genome shotgun (WGS) entry which is preliminary data.</text>
</comment>
<dbReference type="RefSeq" id="WP_168629683.1">
    <property type="nucleotide sequence ID" value="NZ_BONL01000004.1"/>
</dbReference>
<feature type="transmembrane region" description="Helical" evidence="2">
    <location>
        <begin position="312"/>
        <end position="338"/>
    </location>
</feature>
<evidence type="ECO:0000256" key="2">
    <source>
        <dbReference type="SAM" id="Phobius"/>
    </source>
</evidence>
<reference evidence="3 4" key="1">
    <citation type="submission" date="2020-04" db="EMBL/GenBank/DDBJ databases">
        <title>MicrobeNet Type strains.</title>
        <authorList>
            <person name="Nicholson A.C."/>
        </authorList>
    </citation>
    <scope>NUCLEOTIDE SEQUENCE [LARGE SCALE GENOMIC DNA]</scope>
    <source>
        <strain evidence="3 4">ATCC BAA-788</strain>
    </source>
</reference>
<evidence type="ECO:0000256" key="1">
    <source>
        <dbReference type="SAM" id="MobiDB-lite"/>
    </source>
</evidence>
<feature type="transmembrane region" description="Helical" evidence="2">
    <location>
        <begin position="222"/>
        <end position="246"/>
    </location>
</feature>
<feature type="compositionally biased region" description="Pro residues" evidence="1">
    <location>
        <begin position="66"/>
        <end position="80"/>
    </location>
</feature>
<evidence type="ECO:0000313" key="3">
    <source>
        <dbReference type="EMBL" id="NKY22560.1"/>
    </source>
</evidence>
<proteinExistence type="predicted"/>
<keyword evidence="4" id="KW-1185">Reference proteome</keyword>
<gene>
    <name evidence="3" type="ORF">HGA03_07745</name>
</gene>
<dbReference type="AlphaFoldDB" id="A0A7X6KUY0"/>
<feature type="compositionally biased region" description="Low complexity" evidence="1">
    <location>
        <begin position="51"/>
        <end position="65"/>
    </location>
</feature>
<feature type="transmembrane region" description="Helical" evidence="2">
    <location>
        <begin position="119"/>
        <end position="141"/>
    </location>
</feature>
<keyword evidence="2" id="KW-0812">Transmembrane</keyword>
<dbReference type="Proteomes" id="UP000581206">
    <property type="component" value="Unassembled WGS sequence"/>
</dbReference>
<evidence type="ECO:0000313" key="4">
    <source>
        <dbReference type="Proteomes" id="UP000581206"/>
    </source>
</evidence>
<feature type="transmembrane region" description="Helical" evidence="2">
    <location>
        <begin position="252"/>
        <end position="275"/>
    </location>
</feature>